<comment type="catalytic activity">
    <reaction evidence="14 15">
        <text>guanosine(37) in tRNA + S-adenosyl-L-methionine = N(1)-methylguanosine(37) in tRNA + S-adenosyl-L-homocysteine + H(+)</text>
        <dbReference type="Rhea" id="RHEA:36899"/>
        <dbReference type="Rhea" id="RHEA-COMP:10145"/>
        <dbReference type="Rhea" id="RHEA-COMP:10147"/>
        <dbReference type="ChEBI" id="CHEBI:15378"/>
        <dbReference type="ChEBI" id="CHEBI:57856"/>
        <dbReference type="ChEBI" id="CHEBI:59789"/>
        <dbReference type="ChEBI" id="CHEBI:73542"/>
        <dbReference type="ChEBI" id="CHEBI:74269"/>
        <dbReference type="EC" id="2.1.1.228"/>
    </reaction>
</comment>
<evidence type="ECO:0000259" key="16">
    <source>
        <dbReference type="PROSITE" id="PS51186"/>
    </source>
</evidence>
<comment type="similarity">
    <text evidence="3 15">Belongs to the RNA methyltransferase TrmD family.</text>
</comment>
<accession>A0A9W5VVN3</accession>
<dbReference type="AlphaFoldDB" id="A0A9W5VVN3"/>
<dbReference type="GO" id="GO:0052906">
    <property type="term" value="F:tRNA (guanine(37)-N1)-methyltransferase activity"/>
    <property type="evidence" value="ECO:0007669"/>
    <property type="project" value="UniProtKB-UniRule"/>
</dbReference>
<dbReference type="NCBIfam" id="NF000648">
    <property type="entry name" value="PRK00026.1"/>
    <property type="match status" value="1"/>
</dbReference>
<evidence type="ECO:0000256" key="10">
    <source>
        <dbReference type="ARBA" id="ARBA00022691"/>
    </source>
</evidence>
<evidence type="ECO:0000256" key="3">
    <source>
        <dbReference type="ARBA" id="ARBA00007630"/>
    </source>
</evidence>
<dbReference type="EC" id="2.1.1.228" evidence="5 15"/>
<dbReference type="CDD" id="cd18080">
    <property type="entry name" value="TrmD-like"/>
    <property type="match status" value="1"/>
</dbReference>
<comment type="subcellular location">
    <subcellularLocation>
        <location evidence="2 15">Cytoplasm</location>
    </subcellularLocation>
</comment>
<dbReference type="Gene3D" id="1.10.1270.20">
    <property type="entry name" value="tRNA(m1g37)methyltransferase, domain 2"/>
    <property type="match status" value="1"/>
</dbReference>
<evidence type="ECO:0000256" key="6">
    <source>
        <dbReference type="ARBA" id="ARBA00014679"/>
    </source>
</evidence>
<evidence type="ECO:0000256" key="7">
    <source>
        <dbReference type="ARBA" id="ARBA00022490"/>
    </source>
</evidence>
<keyword evidence="18" id="KW-1185">Reference proteome</keyword>
<evidence type="ECO:0000256" key="14">
    <source>
        <dbReference type="ARBA" id="ARBA00047783"/>
    </source>
</evidence>
<comment type="subunit">
    <text evidence="4 15">Homodimer.</text>
</comment>
<dbReference type="GO" id="GO:0016747">
    <property type="term" value="F:acyltransferase activity, transferring groups other than amino-acyl groups"/>
    <property type="evidence" value="ECO:0007669"/>
    <property type="project" value="InterPro"/>
</dbReference>
<dbReference type="RefSeq" id="WP_016444990.1">
    <property type="nucleotide sequence ID" value="NZ_KE150268.1"/>
</dbReference>
<dbReference type="Proteomes" id="UP000014387">
    <property type="component" value="Unassembled WGS sequence"/>
</dbReference>
<gene>
    <name evidence="15" type="primary">trmD</name>
    <name evidence="17" type="ORF">HMPREF9238_01673</name>
</gene>
<dbReference type="Gene3D" id="3.40.1280.10">
    <property type="match status" value="1"/>
</dbReference>
<dbReference type="Pfam" id="PF01746">
    <property type="entry name" value="tRNA_m1G_MT"/>
    <property type="match status" value="1"/>
</dbReference>
<dbReference type="GO" id="GO:0005829">
    <property type="term" value="C:cytosol"/>
    <property type="evidence" value="ECO:0007669"/>
    <property type="project" value="TreeGrafter"/>
</dbReference>
<dbReference type="InterPro" id="IPR002649">
    <property type="entry name" value="tRNA_m1G_MeTrfase_TrmD"/>
</dbReference>
<dbReference type="HAMAP" id="MF_00605">
    <property type="entry name" value="TrmD"/>
    <property type="match status" value="1"/>
</dbReference>
<dbReference type="SUPFAM" id="SSF55729">
    <property type="entry name" value="Acyl-CoA N-acyltransferases (Nat)"/>
    <property type="match status" value="1"/>
</dbReference>
<protein>
    <recommendedName>
        <fullName evidence="6 15">tRNA (guanine-N(1)-)-methyltransferase</fullName>
        <ecNumber evidence="5 15">2.1.1.228</ecNumber>
    </recommendedName>
    <alternativeName>
        <fullName evidence="12 15">M1G-methyltransferase</fullName>
    </alternativeName>
    <alternativeName>
        <fullName evidence="13 15">tRNA [GM37] methyltransferase</fullName>
    </alternativeName>
</protein>
<evidence type="ECO:0000256" key="2">
    <source>
        <dbReference type="ARBA" id="ARBA00004496"/>
    </source>
</evidence>
<evidence type="ECO:0000256" key="8">
    <source>
        <dbReference type="ARBA" id="ARBA00022603"/>
    </source>
</evidence>
<keyword evidence="7 15" id="KW-0963">Cytoplasm</keyword>
<keyword evidence="10 15" id="KW-0949">S-adenosyl-L-methionine</keyword>
<feature type="binding site" evidence="15">
    <location>
        <position position="136"/>
    </location>
    <ligand>
        <name>S-adenosyl-L-methionine</name>
        <dbReference type="ChEBI" id="CHEBI:59789"/>
    </ligand>
</feature>
<keyword evidence="8 15" id="KW-0489">Methyltransferase</keyword>
<comment type="caution">
    <text evidence="17">The sequence shown here is derived from an EMBL/GenBank/DDBJ whole genome shotgun (WGS) entry which is preliminary data.</text>
</comment>
<dbReference type="InterPro" id="IPR029028">
    <property type="entry name" value="Alpha/beta_knot_MTases"/>
</dbReference>
<sequence>MRFDLVSIFPQFFDALDLSLMGKAKDSGAVRIASHDLRDWTQDRHRTVDDSPYGGGAGMVMRPDIWGKALDDILQLPAQDVAGASPARGALGRTGSDYNSRATRRVLAVPTPSGKPLSQRDVESLCNADQIVVACGRYEGIDQRVIDYYADMAGVEVFEYSIGDYVLNGGEVAAIVLVEAVARLLDGFMGNPASLEEESFAGNVLEYPAYTRPAQWRGLEVPGVLLGGNHAQIESWRREKSLAKTARVRPDLIDQTNPQTLSLEDREVLARFGWIAPRDGSAWQRVTIRLAAFADVAEIAHVAAVTFPDACPAYVTEEAQAEHIANNLSSEVVASWLQEPNHRVLVAVIDERIEAYTLVIMYEDGDYPSDVPADEVAAAPTYISKLYTTSKWRGSGLAGGIFEAAIEDAKPFAKGTQLVLGTARENKRARSFYRRHGFVTTGKRVFMVGDIRNVDVVMTRPV</sequence>
<dbReference type="PROSITE" id="PS51186">
    <property type="entry name" value="GNAT"/>
    <property type="match status" value="1"/>
</dbReference>
<evidence type="ECO:0000256" key="4">
    <source>
        <dbReference type="ARBA" id="ARBA00011738"/>
    </source>
</evidence>
<dbReference type="InterPro" id="IPR016181">
    <property type="entry name" value="Acyl_CoA_acyltransferase"/>
</dbReference>
<dbReference type="InterPro" id="IPR023148">
    <property type="entry name" value="tRNA_m1G_MeTrfase_C_sf"/>
</dbReference>
<evidence type="ECO:0000256" key="11">
    <source>
        <dbReference type="ARBA" id="ARBA00022694"/>
    </source>
</evidence>
<comment type="function">
    <text evidence="1 15">Specifically methylates guanosine-37 in various tRNAs.</text>
</comment>
<keyword evidence="9 15" id="KW-0808">Transferase</keyword>
<evidence type="ECO:0000256" key="13">
    <source>
        <dbReference type="ARBA" id="ARBA00033392"/>
    </source>
</evidence>
<evidence type="ECO:0000256" key="12">
    <source>
        <dbReference type="ARBA" id="ARBA00029736"/>
    </source>
</evidence>
<evidence type="ECO:0000313" key="18">
    <source>
        <dbReference type="Proteomes" id="UP000014387"/>
    </source>
</evidence>
<dbReference type="PANTHER" id="PTHR46417">
    <property type="entry name" value="TRNA (GUANINE-N(1)-)-METHYLTRANSFERASE"/>
    <property type="match status" value="1"/>
</dbReference>
<dbReference type="PANTHER" id="PTHR46417:SF1">
    <property type="entry name" value="TRNA (GUANINE-N(1)-)-METHYLTRANSFERASE"/>
    <property type="match status" value="1"/>
</dbReference>
<name>A0A9W5VVN3_9ACTO</name>
<dbReference type="GO" id="GO:0002939">
    <property type="term" value="P:tRNA N1-guanine methylation"/>
    <property type="evidence" value="ECO:0007669"/>
    <property type="project" value="TreeGrafter"/>
</dbReference>
<dbReference type="Gene3D" id="3.40.630.30">
    <property type="match status" value="1"/>
</dbReference>
<dbReference type="InterPro" id="IPR029026">
    <property type="entry name" value="tRNA_m1G_MTases_N"/>
</dbReference>
<evidence type="ECO:0000313" key="17">
    <source>
        <dbReference type="EMBL" id="EPD29357.1"/>
    </source>
</evidence>
<organism evidence="17 18">
    <name type="scientific">Gleimia europaea ACS-120-V-Col10b</name>
    <dbReference type="NCBI Taxonomy" id="883069"/>
    <lineage>
        <taxon>Bacteria</taxon>
        <taxon>Bacillati</taxon>
        <taxon>Actinomycetota</taxon>
        <taxon>Actinomycetes</taxon>
        <taxon>Actinomycetales</taxon>
        <taxon>Actinomycetaceae</taxon>
        <taxon>Gleimia</taxon>
    </lineage>
</organism>
<dbReference type="EMBL" id="AGWN01000005">
    <property type="protein sequence ID" value="EPD29357.1"/>
    <property type="molecule type" value="Genomic_DNA"/>
</dbReference>
<feature type="binding site" evidence="15">
    <location>
        <begin position="162"/>
        <end position="167"/>
    </location>
    <ligand>
        <name>S-adenosyl-L-methionine</name>
        <dbReference type="ChEBI" id="CHEBI:59789"/>
    </ligand>
</feature>
<dbReference type="OrthoDB" id="9807416at2"/>
<dbReference type="SUPFAM" id="SSF75217">
    <property type="entry name" value="alpha/beta knot"/>
    <property type="match status" value="1"/>
</dbReference>
<evidence type="ECO:0000256" key="1">
    <source>
        <dbReference type="ARBA" id="ARBA00002634"/>
    </source>
</evidence>
<evidence type="ECO:0000256" key="15">
    <source>
        <dbReference type="HAMAP-Rule" id="MF_00605"/>
    </source>
</evidence>
<evidence type="ECO:0000256" key="9">
    <source>
        <dbReference type="ARBA" id="ARBA00022679"/>
    </source>
</evidence>
<dbReference type="NCBIfam" id="TIGR00088">
    <property type="entry name" value="trmD"/>
    <property type="match status" value="1"/>
</dbReference>
<dbReference type="InterPro" id="IPR016009">
    <property type="entry name" value="tRNA_MeTrfase_TRMD/TRM10"/>
</dbReference>
<reference evidence="17 18" key="1">
    <citation type="submission" date="2013-05" db="EMBL/GenBank/DDBJ databases">
        <title>The Genome Sequence of Actinomyces europaeus ACS-120-V-COL10B.</title>
        <authorList>
            <consortium name="The Broad Institute Genomics Platform"/>
            <person name="Earl A."/>
            <person name="Ward D."/>
            <person name="Feldgarden M."/>
            <person name="Gevers D."/>
            <person name="Saerens B."/>
            <person name="Vaneechoutte M."/>
            <person name="Walker B."/>
            <person name="Young S."/>
            <person name="Zeng Q."/>
            <person name="Gargeya S."/>
            <person name="Fitzgerald M."/>
            <person name="Haas B."/>
            <person name="Abouelleil A."/>
            <person name="Allen A.W."/>
            <person name="Alvarado L."/>
            <person name="Arachchi H.M."/>
            <person name="Berlin A.M."/>
            <person name="Chapman S.B."/>
            <person name="Gainer-Dewar J."/>
            <person name="Goldberg J."/>
            <person name="Griggs A."/>
            <person name="Gujja S."/>
            <person name="Hansen M."/>
            <person name="Howarth C."/>
            <person name="Imamovic A."/>
            <person name="Ireland A."/>
            <person name="Larimer J."/>
            <person name="McCowan C."/>
            <person name="Murphy C."/>
            <person name="Pearson M."/>
            <person name="Poon T.W."/>
            <person name="Priest M."/>
            <person name="Roberts A."/>
            <person name="Saif S."/>
            <person name="Shea T."/>
            <person name="Sisk P."/>
            <person name="Sykes S."/>
            <person name="Wortman J."/>
            <person name="Nusbaum C."/>
            <person name="Birren B."/>
        </authorList>
    </citation>
    <scope>NUCLEOTIDE SEQUENCE [LARGE SCALE GENOMIC DNA]</scope>
    <source>
        <strain evidence="17 18">ACS-120-V-Col10b</strain>
    </source>
</reference>
<proteinExistence type="inferred from homology"/>
<dbReference type="Pfam" id="PF13673">
    <property type="entry name" value="Acetyltransf_10"/>
    <property type="match status" value="1"/>
</dbReference>
<feature type="domain" description="N-acetyltransferase" evidence="16">
    <location>
        <begin position="286"/>
        <end position="462"/>
    </location>
</feature>
<keyword evidence="11 15" id="KW-0819">tRNA processing</keyword>
<evidence type="ECO:0000256" key="5">
    <source>
        <dbReference type="ARBA" id="ARBA00012807"/>
    </source>
</evidence>
<dbReference type="InterPro" id="IPR000182">
    <property type="entry name" value="GNAT_dom"/>
</dbReference>